<dbReference type="InterPro" id="IPR036663">
    <property type="entry name" value="Fumarylacetoacetase_C_sf"/>
</dbReference>
<dbReference type="Pfam" id="PF01557">
    <property type="entry name" value="FAA_hydrolase"/>
    <property type="match status" value="1"/>
</dbReference>
<dbReference type="AlphaFoldDB" id="A0A0P7E198"/>
<keyword evidence="1" id="KW-0479">Metal-binding</keyword>
<dbReference type="OrthoDB" id="9805307at2"/>
<dbReference type="EMBL" id="LJTC01000005">
    <property type="protein sequence ID" value="KPM83686.1"/>
    <property type="molecule type" value="Genomic_DNA"/>
</dbReference>
<proteinExistence type="predicted"/>
<feature type="domain" description="Fumarylacetoacetase-like C-terminal" evidence="2">
    <location>
        <begin position="15"/>
        <end position="182"/>
    </location>
</feature>
<dbReference type="STRING" id="570156.AOG27_08505"/>
<evidence type="ECO:0000313" key="3">
    <source>
        <dbReference type="EMBL" id="KPM83686.1"/>
    </source>
</evidence>
<dbReference type="GO" id="GO:0018773">
    <property type="term" value="F:acetylpyruvate hydrolase activity"/>
    <property type="evidence" value="ECO:0007669"/>
    <property type="project" value="TreeGrafter"/>
</dbReference>
<comment type="caution">
    <text evidence="3">The sequence shown here is derived from an EMBL/GenBank/DDBJ whole genome shotgun (WGS) entry which is preliminary data.</text>
</comment>
<reference evidence="3 4" key="1">
    <citation type="submission" date="2015-09" db="EMBL/GenBank/DDBJ databases">
        <title>Draft Genome Sequence of Pseudoalteromonas lipolytica UCD-48B.</title>
        <authorList>
            <person name="Krusor M."/>
            <person name="Coil D.A."/>
            <person name="Lang J.M."/>
            <person name="Eisen J.A."/>
            <person name="Alexiev A."/>
        </authorList>
    </citation>
    <scope>NUCLEOTIDE SEQUENCE [LARGE SCALE GENOMIC DNA]</scope>
    <source>
        <strain evidence="3 4">UCD-48B</strain>
    </source>
</reference>
<dbReference type="RefSeq" id="WP_054552598.1">
    <property type="nucleotide sequence ID" value="NZ_LJTC01000005.1"/>
</dbReference>
<protein>
    <submittedName>
        <fullName evidence="3">Fumarylacetoacetate hydrolase</fullName>
    </submittedName>
</protein>
<dbReference type="Proteomes" id="UP000050378">
    <property type="component" value="Unassembled WGS sequence"/>
</dbReference>
<gene>
    <name evidence="3" type="ORF">AOG27_08505</name>
</gene>
<dbReference type="Gene3D" id="3.90.850.10">
    <property type="entry name" value="Fumarylacetoacetase-like, C-terminal domain"/>
    <property type="match status" value="1"/>
</dbReference>
<dbReference type="InterPro" id="IPR011234">
    <property type="entry name" value="Fumarylacetoacetase-like_C"/>
</dbReference>
<dbReference type="GO" id="GO:0046872">
    <property type="term" value="F:metal ion binding"/>
    <property type="evidence" value="ECO:0007669"/>
    <property type="project" value="UniProtKB-KW"/>
</dbReference>
<name>A0A0P7E198_9GAMM</name>
<dbReference type="SUPFAM" id="SSF56529">
    <property type="entry name" value="FAH"/>
    <property type="match status" value="1"/>
</dbReference>
<accession>A0A0P7E198</accession>
<dbReference type="PANTHER" id="PTHR11820">
    <property type="entry name" value="ACYLPYRUVASE"/>
    <property type="match status" value="1"/>
</dbReference>
<evidence type="ECO:0000313" key="4">
    <source>
        <dbReference type="Proteomes" id="UP000050378"/>
    </source>
</evidence>
<evidence type="ECO:0000259" key="2">
    <source>
        <dbReference type="Pfam" id="PF01557"/>
    </source>
</evidence>
<dbReference type="PANTHER" id="PTHR11820:SF7">
    <property type="entry name" value="ACYLPYRUVASE FAHD1, MITOCHONDRIAL"/>
    <property type="match status" value="1"/>
</dbReference>
<organism evidence="3 4">
    <name type="scientific">Pseudoalteromonas lipolytica</name>
    <dbReference type="NCBI Taxonomy" id="570156"/>
    <lineage>
        <taxon>Bacteria</taxon>
        <taxon>Pseudomonadati</taxon>
        <taxon>Pseudomonadota</taxon>
        <taxon>Gammaproteobacteria</taxon>
        <taxon>Alteromonadales</taxon>
        <taxon>Pseudoalteromonadaceae</taxon>
        <taxon>Pseudoalteromonas</taxon>
    </lineage>
</organism>
<sequence length="203" mass="22445">MQSVKWNKEVFTPSKIICVGRNYAAHIAELNNETPTNMVLFAKPNSAITDSLNSEHLGEALHYETELCFLVKDKQLAAVALGLDLTKRGLQSTLKEKGLPWERAKAFNGSALFTEFVAVNASCHYQFSLKIDGIDTQLGDTRLMLHNAEQILAEISDFMDLEDGDIIMTGTPEGVGKVVANSSFAVTLMDDQQELLSHQWQAL</sequence>
<keyword evidence="3" id="KW-0378">Hydrolase</keyword>
<dbReference type="PATRIC" id="fig|570156.3.peg.2766"/>
<evidence type="ECO:0000256" key="1">
    <source>
        <dbReference type="ARBA" id="ARBA00022723"/>
    </source>
</evidence>